<comment type="caution">
    <text evidence="3">The sequence shown here is derived from an EMBL/GenBank/DDBJ whole genome shotgun (WGS) entry which is preliminary data.</text>
</comment>
<accession>A0A2S6ZDY7</accession>
<evidence type="ECO:0000313" key="4">
    <source>
        <dbReference type="Proteomes" id="UP000239898"/>
    </source>
</evidence>
<dbReference type="InterPro" id="IPR001584">
    <property type="entry name" value="Integrase_cat-core"/>
</dbReference>
<feature type="compositionally biased region" description="Basic and acidic residues" evidence="1">
    <location>
        <begin position="74"/>
        <end position="84"/>
    </location>
</feature>
<proteinExistence type="predicted"/>
<dbReference type="Proteomes" id="UP000239898">
    <property type="component" value="Unassembled WGS sequence"/>
</dbReference>
<evidence type="ECO:0000313" key="3">
    <source>
        <dbReference type="EMBL" id="PPT90494.1"/>
    </source>
</evidence>
<reference evidence="3 4" key="1">
    <citation type="submission" date="2016-08" db="EMBL/GenBank/DDBJ databases">
        <title>Evolution of the type three secretion system and type three effector repertoires in Xanthomonas.</title>
        <authorList>
            <person name="Merda D."/>
            <person name="Briand M."/>
            <person name="Bosis E."/>
            <person name="Rousseau C."/>
            <person name="Portier P."/>
            <person name="Jacques M.-A."/>
            <person name="Fischer-Le Saux M."/>
        </authorList>
    </citation>
    <scope>NUCLEOTIDE SEQUENCE [LARGE SCALE GENOMIC DNA]</scope>
    <source>
        <strain evidence="3 4">CFBP 4691</strain>
    </source>
</reference>
<dbReference type="InterPro" id="IPR050900">
    <property type="entry name" value="Transposase_IS3/IS150/IS904"/>
</dbReference>
<dbReference type="PANTHER" id="PTHR46889">
    <property type="entry name" value="TRANSPOSASE INSF FOR INSERTION SEQUENCE IS3B-RELATED"/>
    <property type="match status" value="1"/>
</dbReference>
<dbReference type="Pfam" id="PF00665">
    <property type="entry name" value="rve"/>
    <property type="match status" value="1"/>
</dbReference>
<dbReference type="PANTHER" id="PTHR46889:SF4">
    <property type="entry name" value="TRANSPOSASE INSO FOR INSERTION SEQUENCE ELEMENT IS911B-RELATED"/>
    <property type="match status" value="1"/>
</dbReference>
<dbReference type="AlphaFoldDB" id="A0A2S6ZDY7"/>
<dbReference type="SUPFAM" id="SSF53098">
    <property type="entry name" value="Ribonuclease H-like"/>
    <property type="match status" value="1"/>
</dbReference>
<organism evidence="3 4">
    <name type="scientific">Xanthomonas theicola</name>
    <dbReference type="NCBI Taxonomy" id="56464"/>
    <lineage>
        <taxon>Bacteria</taxon>
        <taxon>Pseudomonadati</taxon>
        <taxon>Pseudomonadota</taxon>
        <taxon>Gammaproteobacteria</taxon>
        <taxon>Lysobacterales</taxon>
        <taxon>Lysobacteraceae</taxon>
        <taxon>Xanthomonas</taxon>
    </lineage>
</organism>
<dbReference type="GO" id="GO:0015074">
    <property type="term" value="P:DNA integration"/>
    <property type="evidence" value="ECO:0007669"/>
    <property type="project" value="InterPro"/>
</dbReference>
<name>A0A2S6ZDY7_9XANT</name>
<protein>
    <recommendedName>
        <fullName evidence="2">Integrase catalytic domain-containing protein</fullName>
    </recommendedName>
</protein>
<dbReference type="InterPro" id="IPR036397">
    <property type="entry name" value="RNaseH_sf"/>
</dbReference>
<dbReference type="GO" id="GO:0003676">
    <property type="term" value="F:nucleic acid binding"/>
    <property type="evidence" value="ECO:0007669"/>
    <property type="project" value="InterPro"/>
</dbReference>
<dbReference type="InterPro" id="IPR012337">
    <property type="entry name" value="RNaseH-like_sf"/>
</dbReference>
<evidence type="ECO:0000259" key="2">
    <source>
        <dbReference type="Pfam" id="PF00665"/>
    </source>
</evidence>
<feature type="region of interest" description="Disordered" evidence="1">
    <location>
        <begin position="65"/>
        <end position="94"/>
    </location>
</feature>
<evidence type="ECO:0000256" key="1">
    <source>
        <dbReference type="SAM" id="MobiDB-lite"/>
    </source>
</evidence>
<gene>
    <name evidence="3" type="ORF">XthCFBP4691_12025</name>
</gene>
<keyword evidence="4" id="KW-1185">Reference proteome</keyword>
<feature type="domain" description="Integrase catalytic" evidence="2">
    <location>
        <begin position="1"/>
        <end position="72"/>
    </location>
</feature>
<sequence length="94" mass="10273">MWVSDFTDVSTWQGRVSVALAIDVSARRIVGWQASGSMTTDLVLDALEQALHARQREGVLIHPCDRGSQSVSIRDSERPTEADRAVGGPRGRLL</sequence>
<dbReference type="Gene3D" id="3.30.420.10">
    <property type="entry name" value="Ribonuclease H-like superfamily/Ribonuclease H"/>
    <property type="match status" value="1"/>
</dbReference>
<dbReference type="EMBL" id="MIGX01000055">
    <property type="protein sequence ID" value="PPT90494.1"/>
    <property type="molecule type" value="Genomic_DNA"/>
</dbReference>